<protein>
    <recommendedName>
        <fullName evidence="1">DUF1023 domain-containing protein</fullName>
    </recommendedName>
</protein>
<dbReference type="AlphaFoldDB" id="H0R3G7"/>
<dbReference type="OrthoDB" id="5170249at2"/>
<evidence type="ECO:0000259" key="1">
    <source>
        <dbReference type="Pfam" id="PF06259"/>
    </source>
</evidence>
<evidence type="ECO:0000313" key="3">
    <source>
        <dbReference type="Proteomes" id="UP000035034"/>
    </source>
</evidence>
<dbReference type="Pfam" id="PF06259">
    <property type="entry name" value="Abhydrolase_8"/>
    <property type="match status" value="1"/>
</dbReference>
<comment type="caution">
    <text evidence="2">The sequence shown here is derived from an EMBL/GenBank/DDBJ whole genome shotgun (WGS) entry which is preliminary data.</text>
</comment>
<sequence>MRPTISALRGWRLDELIAAAAIATANAQAITNAAGMIDRALLSTSTWSGRGQQAAKRTIAANADHAAEVCAVLHALASTAANANRELVPARDLVLSEVSRILADGFDVSDTGEVGVPNGDDADDETCADREASAAIWQNRISTALSAIATLDDTYGRAFTAYAKDLADMVDGQRPITLPDGTRADPDAVVASLAAMTPAQRRAFLATLTADDIRQLIIADPHTMGNLDGIPFSTRISANDVNIRNALAQEITAGRGDGARARKLTEMLTPVQRIGPTFGDTTPVRRQFVAFANTKVGHTIEMVGDLDNSTRNAVVYVPGTNSNLNGSRSNYESALNLSARTGGPVFMYLDERLPQKMGHEGVLAGAPLAAVPAAAPIGAVRAVLGLTDSAADTGPAKDIAPGLVSFGRELDTELNRIAPTAKTTFIGHSYGGAVVGTAEQLGLRADRVIYASSAGTGALNTGWHNANPNVERYSLTAPGDWIHTAQQTGRLGTDPDTAPGVARLDTGYYSPGGTHHGQLITGQNGGHGGYWDDPDSTGFQNMVSVIVGDTPTEYVARIPDTPEAQTASFDAARIAATTAGFVPLLGVETLRRWLSSD</sequence>
<feature type="domain" description="DUF1023" evidence="1">
    <location>
        <begin position="297"/>
        <end position="484"/>
    </location>
</feature>
<name>H0R3G7_9ACTN</name>
<evidence type="ECO:0000313" key="2">
    <source>
        <dbReference type="EMBL" id="GAB19618.1"/>
    </source>
</evidence>
<dbReference type="EMBL" id="BAEH01000092">
    <property type="protein sequence ID" value="GAB19618.1"/>
    <property type="molecule type" value="Genomic_DNA"/>
</dbReference>
<dbReference type="InterPro" id="IPR010427">
    <property type="entry name" value="DUF1023"/>
</dbReference>
<dbReference type="STRING" id="1077974.GOEFS_092_00430"/>
<organism evidence="2 3">
    <name type="scientific">Gordonia effusa NBRC 100432</name>
    <dbReference type="NCBI Taxonomy" id="1077974"/>
    <lineage>
        <taxon>Bacteria</taxon>
        <taxon>Bacillati</taxon>
        <taxon>Actinomycetota</taxon>
        <taxon>Actinomycetes</taxon>
        <taxon>Mycobacteriales</taxon>
        <taxon>Gordoniaceae</taxon>
        <taxon>Gordonia</taxon>
    </lineage>
</organism>
<dbReference type="eggNOG" id="COG1075">
    <property type="taxonomic scope" value="Bacteria"/>
</dbReference>
<reference evidence="2 3" key="1">
    <citation type="submission" date="2011-12" db="EMBL/GenBank/DDBJ databases">
        <title>Whole genome shotgun sequence of Gordonia effusa NBRC 100432.</title>
        <authorList>
            <person name="Yoshida I."/>
            <person name="Takarada H."/>
            <person name="Hosoyama A."/>
            <person name="Tsuchikane K."/>
            <person name="Katsumata H."/>
            <person name="Yamazaki S."/>
            <person name="Fujita N."/>
        </authorList>
    </citation>
    <scope>NUCLEOTIDE SEQUENCE [LARGE SCALE GENOMIC DNA]</scope>
    <source>
        <strain evidence="2 3">NBRC 100432</strain>
    </source>
</reference>
<gene>
    <name evidence="2" type="ORF">GOEFS_092_00430</name>
</gene>
<proteinExistence type="predicted"/>
<dbReference type="RefSeq" id="WP_007318953.1">
    <property type="nucleotide sequence ID" value="NZ_BAEH01000092.1"/>
</dbReference>
<accession>H0R3G7</accession>
<dbReference type="Proteomes" id="UP000035034">
    <property type="component" value="Unassembled WGS sequence"/>
</dbReference>
<dbReference type="ESTHER" id="9actn-h0r3g7">
    <property type="family name" value="Duf_1023"/>
</dbReference>
<keyword evidence="3" id="KW-1185">Reference proteome</keyword>